<dbReference type="AlphaFoldDB" id="A0A1N6HGR8"/>
<dbReference type="Gene3D" id="3.40.50.1820">
    <property type="entry name" value="alpha/beta hydrolase"/>
    <property type="match status" value="1"/>
</dbReference>
<feature type="domain" description="Peptidase S9 prolyl oligopeptidase catalytic" evidence="3">
    <location>
        <begin position="420"/>
        <end position="635"/>
    </location>
</feature>
<dbReference type="Pfam" id="PF00326">
    <property type="entry name" value="Peptidase_S9"/>
    <property type="match status" value="1"/>
</dbReference>
<dbReference type="GO" id="GO:0004252">
    <property type="term" value="F:serine-type endopeptidase activity"/>
    <property type="evidence" value="ECO:0007669"/>
    <property type="project" value="TreeGrafter"/>
</dbReference>
<organism evidence="4 5">
    <name type="scientific">Paraburkholderia phenazinium</name>
    <dbReference type="NCBI Taxonomy" id="60549"/>
    <lineage>
        <taxon>Bacteria</taxon>
        <taxon>Pseudomonadati</taxon>
        <taxon>Pseudomonadota</taxon>
        <taxon>Betaproteobacteria</taxon>
        <taxon>Burkholderiales</taxon>
        <taxon>Burkholderiaceae</taxon>
        <taxon>Paraburkholderia</taxon>
    </lineage>
</organism>
<dbReference type="Gene3D" id="2.120.10.30">
    <property type="entry name" value="TolB, C-terminal domain"/>
    <property type="match status" value="1"/>
</dbReference>
<gene>
    <name evidence="4" type="ORF">SAMN05444168_3264</name>
</gene>
<dbReference type="GO" id="GO:0006508">
    <property type="term" value="P:proteolysis"/>
    <property type="evidence" value="ECO:0007669"/>
    <property type="project" value="InterPro"/>
</dbReference>
<keyword evidence="4" id="KW-0645">Protease</keyword>
<feature type="region of interest" description="Disordered" evidence="2">
    <location>
        <begin position="1"/>
        <end position="22"/>
    </location>
</feature>
<dbReference type="SUPFAM" id="SSF82171">
    <property type="entry name" value="DPP6 N-terminal domain-like"/>
    <property type="match status" value="1"/>
</dbReference>
<reference evidence="4 5" key="1">
    <citation type="submission" date="2016-11" db="EMBL/GenBank/DDBJ databases">
        <authorList>
            <person name="Jaros S."/>
            <person name="Januszkiewicz K."/>
            <person name="Wedrychowicz H."/>
        </authorList>
    </citation>
    <scope>NUCLEOTIDE SEQUENCE [LARGE SCALE GENOMIC DNA]</scope>
    <source>
        <strain evidence="4 5">GAS86</strain>
    </source>
</reference>
<dbReference type="Proteomes" id="UP000184693">
    <property type="component" value="Unassembled WGS sequence"/>
</dbReference>
<proteinExistence type="predicted"/>
<dbReference type="RefSeq" id="WP_074265181.1">
    <property type="nucleotide sequence ID" value="NZ_FSRM01000001.1"/>
</dbReference>
<accession>A0A1N6HGR8</accession>
<dbReference type="SUPFAM" id="SSF53474">
    <property type="entry name" value="alpha/beta-Hydrolases"/>
    <property type="match status" value="1"/>
</dbReference>
<sequence>MVADDRQKGSGNGGPAKRGPARHYTVRDFFRKPDKHSFTIAPDGKHLSFLARHAGRQNVFVQGIDAEGNPIGEPRPLTSETERDVPGHAWKGNDHILFVKDFGGDENFHVLSVPIDGGEPRDLTPFDGVKADIVDDLRDDDRHVLIQMNRRDPQVFDVFRVDVITGELTPIAENPGNVMGWLTDHQGRLRAAIASDGVNQTLLYRDTEAEAFRAILTTDFRETVAPLFFTFDDKRLYVLSNRGRDKAAFFEFDPQTGEEGALLFETAHVDVGDLAYSEHRRVLTAASYIDDRVHRHFFDDWARDVMADLERQLPDQEISIASITRDESRAIVRTTSDRSAGSVWIYDVARRQLARLADMMPWLDPADMVPMSPIRFTARDGLPLSGYLTLPAGFELGQDVAERLPLVVNPHGGPWARDMWGFNAEAQLLANRGYAVLQINFRGSTGYGRAFWEASFGQWGRAMQNDIDDGVDWLVSQGIVDPARIAIYGGSYGGYATLAGVTFTPDRYVAAVDYVGVSNLFTFLESMPPYWKPMLDMLYEMIGDPRTEEGKQALHNASPLFFVDRIVTPLLVAQGANDPRVKQAESDQIVDALRARGVDVKYILKENEGHGFHNEENMFEFYEAMDTFLAEYLGGAAKK</sequence>
<evidence type="ECO:0000313" key="5">
    <source>
        <dbReference type="Proteomes" id="UP000184693"/>
    </source>
</evidence>
<keyword evidence="4" id="KW-0031">Aminopeptidase</keyword>
<dbReference type="PANTHER" id="PTHR42776">
    <property type="entry name" value="SERINE PEPTIDASE S9 FAMILY MEMBER"/>
    <property type="match status" value="1"/>
</dbReference>
<keyword evidence="1" id="KW-0378">Hydrolase</keyword>
<evidence type="ECO:0000256" key="2">
    <source>
        <dbReference type="SAM" id="MobiDB-lite"/>
    </source>
</evidence>
<dbReference type="InterPro" id="IPR029058">
    <property type="entry name" value="AB_hydrolase_fold"/>
</dbReference>
<dbReference type="EMBL" id="FSRM01000001">
    <property type="protein sequence ID" value="SIO18859.1"/>
    <property type="molecule type" value="Genomic_DNA"/>
</dbReference>
<dbReference type="InterPro" id="IPR011042">
    <property type="entry name" value="6-blade_b-propeller_TolB-like"/>
</dbReference>
<name>A0A1N6HGR8_9BURK</name>
<dbReference type="GO" id="GO:0004177">
    <property type="term" value="F:aminopeptidase activity"/>
    <property type="evidence" value="ECO:0007669"/>
    <property type="project" value="UniProtKB-KW"/>
</dbReference>
<evidence type="ECO:0000259" key="3">
    <source>
        <dbReference type="Pfam" id="PF00326"/>
    </source>
</evidence>
<dbReference type="InterPro" id="IPR001375">
    <property type="entry name" value="Peptidase_S9_cat"/>
</dbReference>
<dbReference type="OrthoDB" id="4269629at2"/>
<dbReference type="PANTHER" id="PTHR42776:SF27">
    <property type="entry name" value="DIPEPTIDYL PEPTIDASE FAMILY MEMBER 6"/>
    <property type="match status" value="1"/>
</dbReference>
<evidence type="ECO:0000313" key="4">
    <source>
        <dbReference type="EMBL" id="SIO18859.1"/>
    </source>
</evidence>
<protein>
    <submittedName>
        <fullName evidence="4">Dipeptidyl aminopeptidase/acylaminoacyl peptidase</fullName>
    </submittedName>
</protein>
<evidence type="ECO:0000256" key="1">
    <source>
        <dbReference type="ARBA" id="ARBA00022801"/>
    </source>
</evidence>